<accession>C1B5A3</accession>
<reference evidence="1 2" key="1">
    <citation type="submission" date="2009-03" db="EMBL/GenBank/DDBJ databases">
        <title>Comparison of the complete genome sequences of Rhodococcus erythropolis PR4 and Rhodococcus opacus B4.</title>
        <authorList>
            <person name="Takarada H."/>
            <person name="Sekine M."/>
            <person name="Hosoyama A."/>
            <person name="Yamada R."/>
            <person name="Fujisawa T."/>
            <person name="Omata S."/>
            <person name="Shimizu A."/>
            <person name="Tsukatani N."/>
            <person name="Tanikawa S."/>
            <person name="Fujita N."/>
            <person name="Harayama S."/>
        </authorList>
    </citation>
    <scope>NUCLEOTIDE SEQUENCE [LARGE SCALE GENOMIC DNA]</scope>
    <source>
        <strain evidence="1 2">B4</strain>
    </source>
</reference>
<dbReference type="HOGENOM" id="CLU_2438814_0_0_11"/>
<protein>
    <submittedName>
        <fullName evidence="1">Uncharacterized protein</fullName>
    </submittedName>
</protein>
<name>C1B5A3_RHOOB</name>
<sequence>MQVERTAIRPFLPIGLTQDVEVACIRAQERTDRPAWAGRTPLSIVLGGGGVVHAVEDAAGNVRPPGLPVDALRPAKEAITYDWNPIPARG</sequence>
<dbReference type="STRING" id="632772.ROP_27820"/>
<evidence type="ECO:0000313" key="1">
    <source>
        <dbReference type="EMBL" id="BAH51029.1"/>
    </source>
</evidence>
<proteinExistence type="predicted"/>
<dbReference type="Proteomes" id="UP000002212">
    <property type="component" value="Chromosome"/>
</dbReference>
<dbReference type="AlphaFoldDB" id="C1B5A3"/>
<dbReference type="KEGG" id="rop:ROP_27820"/>
<organism evidence="1 2">
    <name type="scientific">Rhodococcus opacus (strain B4)</name>
    <dbReference type="NCBI Taxonomy" id="632772"/>
    <lineage>
        <taxon>Bacteria</taxon>
        <taxon>Bacillati</taxon>
        <taxon>Actinomycetota</taxon>
        <taxon>Actinomycetes</taxon>
        <taxon>Mycobacteriales</taxon>
        <taxon>Nocardiaceae</taxon>
        <taxon>Rhodococcus</taxon>
    </lineage>
</organism>
<evidence type="ECO:0000313" key="2">
    <source>
        <dbReference type="Proteomes" id="UP000002212"/>
    </source>
</evidence>
<gene>
    <name evidence="1" type="ordered locus">ROP_27820</name>
</gene>
<dbReference type="EMBL" id="AP011115">
    <property type="protein sequence ID" value="BAH51029.1"/>
    <property type="molecule type" value="Genomic_DNA"/>
</dbReference>